<organism evidence="1 2">
    <name type="scientific">Roseateles violae</name>
    <dbReference type="NCBI Taxonomy" id="3058042"/>
    <lineage>
        <taxon>Bacteria</taxon>
        <taxon>Pseudomonadati</taxon>
        <taxon>Pseudomonadota</taxon>
        <taxon>Betaproteobacteria</taxon>
        <taxon>Burkholderiales</taxon>
        <taxon>Sphaerotilaceae</taxon>
        <taxon>Roseateles</taxon>
    </lineage>
</organism>
<dbReference type="EMBL" id="JAUHHC010000001">
    <property type="protein sequence ID" value="MDN3919109.1"/>
    <property type="molecule type" value="Genomic_DNA"/>
</dbReference>
<evidence type="ECO:0000313" key="2">
    <source>
        <dbReference type="Proteomes" id="UP001228044"/>
    </source>
</evidence>
<dbReference type="Proteomes" id="UP001228044">
    <property type="component" value="Unassembled WGS sequence"/>
</dbReference>
<reference evidence="1 2" key="1">
    <citation type="submission" date="2023-06" db="EMBL/GenBank/DDBJ databases">
        <title>Pelomonas sp. PFR6 16S ribosomal RNA gene Genome sequencing and assembly.</title>
        <authorList>
            <person name="Woo H."/>
        </authorList>
    </citation>
    <scope>NUCLEOTIDE SEQUENCE [LARGE SCALE GENOMIC DNA]</scope>
    <source>
        <strain evidence="1 2">PFR6</strain>
    </source>
</reference>
<sequence length="62" mass="7344">MAMKQLEHLKDLRDREVAKHGQDDLFVKQLDAQIQGLERQQRQDYKTEQKVFGMTFGQPGRK</sequence>
<name>A0ABT8DS39_9BURK</name>
<gene>
    <name evidence="1" type="ORF">QWJ38_02335</name>
</gene>
<protein>
    <submittedName>
        <fullName evidence="1">Uncharacterized protein</fullName>
    </submittedName>
</protein>
<proteinExistence type="predicted"/>
<dbReference type="RefSeq" id="WP_290357423.1">
    <property type="nucleotide sequence ID" value="NZ_JAUHHC010000001.1"/>
</dbReference>
<evidence type="ECO:0000313" key="1">
    <source>
        <dbReference type="EMBL" id="MDN3919109.1"/>
    </source>
</evidence>
<accession>A0ABT8DS39</accession>
<comment type="caution">
    <text evidence="1">The sequence shown here is derived from an EMBL/GenBank/DDBJ whole genome shotgun (WGS) entry which is preliminary data.</text>
</comment>
<keyword evidence="2" id="KW-1185">Reference proteome</keyword>